<dbReference type="PROSITE" id="PS52016">
    <property type="entry name" value="TONB_DEPENDENT_REC_3"/>
    <property type="match status" value="1"/>
</dbReference>
<dbReference type="Pfam" id="PF00593">
    <property type="entry name" value="TonB_dep_Rec_b-barrel"/>
    <property type="match status" value="1"/>
</dbReference>
<evidence type="ECO:0000256" key="2">
    <source>
        <dbReference type="ARBA" id="ARBA00022448"/>
    </source>
</evidence>
<feature type="signal peptide" evidence="12">
    <location>
        <begin position="1"/>
        <end position="32"/>
    </location>
</feature>
<evidence type="ECO:0000256" key="7">
    <source>
        <dbReference type="ARBA" id="ARBA00023136"/>
    </source>
</evidence>
<proteinExistence type="inferred from homology"/>
<dbReference type="InterPro" id="IPR000531">
    <property type="entry name" value="Beta-barrel_TonB"/>
</dbReference>
<organism evidence="15 18">
    <name type="scientific">Phascolarctobacterium faecium</name>
    <dbReference type="NCBI Taxonomy" id="33025"/>
    <lineage>
        <taxon>Bacteria</taxon>
        <taxon>Bacillati</taxon>
        <taxon>Bacillota</taxon>
        <taxon>Negativicutes</taxon>
        <taxon>Acidaminococcales</taxon>
        <taxon>Acidaminococcaceae</taxon>
        <taxon>Phascolarctobacterium</taxon>
    </lineage>
</organism>
<evidence type="ECO:0000313" key="16">
    <source>
        <dbReference type="EMBL" id="MTU04434.1"/>
    </source>
</evidence>
<reference evidence="17 18" key="1">
    <citation type="journal article" date="2019" name="Nat. Med.">
        <title>A library of human gut bacterial isolates paired with longitudinal multiomics data enables mechanistic microbiome research.</title>
        <authorList>
            <person name="Poyet M."/>
            <person name="Groussin M."/>
            <person name="Gibbons S.M."/>
            <person name="Avila-Pacheco J."/>
            <person name="Jiang X."/>
            <person name="Kearney S.M."/>
            <person name="Perrotta A.R."/>
            <person name="Berdy B."/>
            <person name="Zhao S."/>
            <person name="Lieberman T.D."/>
            <person name="Swanson P.K."/>
            <person name="Smith M."/>
            <person name="Roesemann S."/>
            <person name="Alexander J.E."/>
            <person name="Rich S.A."/>
            <person name="Livny J."/>
            <person name="Vlamakis H."/>
            <person name="Clish C."/>
            <person name="Bullock K."/>
            <person name="Deik A."/>
            <person name="Scott J."/>
            <person name="Pierce K.A."/>
            <person name="Xavier R.J."/>
            <person name="Alm E.J."/>
        </authorList>
    </citation>
    <scope>NUCLEOTIDE SEQUENCE [LARGE SCALE GENOMIC DNA]</scope>
    <source>
        <strain evidence="15 18">BIOML-A13</strain>
        <strain evidence="16 17">BIOML-A3</strain>
    </source>
</reference>
<feature type="domain" description="TonB-dependent receptor plug" evidence="14">
    <location>
        <begin position="55"/>
        <end position="163"/>
    </location>
</feature>
<dbReference type="PANTHER" id="PTHR30069">
    <property type="entry name" value="TONB-DEPENDENT OUTER MEMBRANE RECEPTOR"/>
    <property type="match status" value="1"/>
</dbReference>
<keyword evidence="2 10" id="KW-0813">Transport</keyword>
<dbReference type="EMBL" id="WNBM01000006">
    <property type="protein sequence ID" value="MTT76370.1"/>
    <property type="molecule type" value="Genomic_DNA"/>
</dbReference>
<evidence type="ECO:0000256" key="9">
    <source>
        <dbReference type="ARBA" id="ARBA00023237"/>
    </source>
</evidence>
<dbReference type="Gene3D" id="2.40.170.20">
    <property type="entry name" value="TonB-dependent receptor, beta-barrel domain"/>
    <property type="match status" value="1"/>
</dbReference>
<evidence type="ECO:0000256" key="3">
    <source>
        <dbReference type="ARBA" id="ARBA00022452"/>
    </source>
</evidence>
<evidence type="ECO:0000256" key="8">
    <source>
        <dbReference type="ARBA" id="ARBA00023170"/>
    </source>
</evidence>
<keyword evidence="4 10" id="KW-0812">Transmembrane</keyword>
<dbReference type="EMBL" id="WNBW01000006">
    <property type="protein sequence ID" value="MTU04434.1"/>
    <property type="molecule type" value="Genomic_DNA"/>
</dbReference>
<dbReference type="CDD" id="cd01347">
    <property type="entry name" value="ligand_gated_channel"/>
    <property type="match status" value="1"/>
</dbReference>
<evidence type="ECO:0000313" key="15">
    <source>
        <dbReference type="EMBL" id="MTT76370.1"/>
    </source>
</evidence>
<dbReference type="GO" id="GO:0044718">
    <property type="term" value="P:siderophore transmembrane transport"/>
    <property type="evidence" value="ECO:0007669"/>
    <property type="project" value="TreeGrafter"/>
</dbReference>
<dbReference type="GO" id="GO:0009279">
    <property type="term" value="C:cell outer membrane"/>
    <property type="evidence" value="ECO:0007669"/>
    <property type="project" value="UniProtKB-SubCell"/>
</dbReference>
<evidence type="ECO:0000256" key="1">
    <source>
        <dbReference type="ARBA" id="ARBA00004571"/>
    </source>
</evidence>
<gene>
    <name evidence="15" type="ORF">GMD11_08845</name>
    <name evidence="16" type="ORF">GMD18_08500</name>
</gene>
<evidence type="ECO:0000313" key="18">
    <source>
        <dbReference type="Proteomes" id="UP000484547"/>
    </source>
</evidence>
<feature type="domain" description="TonB-dependent receptor-like beta-barrel" evidence="13">
    <location>
        <begin position="248"/>
        <end position="681"/>
    </location>
</feature>
<dbReference type="PANTHER" id="PTHR30069:SF29">
    <property type="entry name" value="HEMOGLOBIN AND HEMOGLOBIN-HAPTOGLOBIN-BINDING PROTEIN 1-RELATED"/>
    <property type="match status" value="1"/>
</dbReference>
<comment type="caution">
    <text evidence="15">The sequence shown here is derived from an EMBL/GenBank/DDBJ whole genome shotgun (WGS) entry which is preliminary data.</text>
</comment>
<keyword evidence="8 15" id="KW-0675">Receptor</keyword>
<dbReference type="InterPro" id="IPR037066">
    <property type="entry name" value="Plug_dom_sf"/>
</dbReference>
<protein>
    <submittedName>
        <fullName evidence="15">TonB-dependent receptor</fullName>
    </submittedName>
</protein>
<evidence type="ECO:0000256" key="10">
    <source>
        <dbReference type="PROSITE-ProRule" id="PRU01360"/>
    </source>
</evidence>
<dbReference type="InterPro" id="IPR039426">
    <property type="entry name" value="TonB-dep_rcpt-like"/>
</dbReference>
<evidence type="ECO:0000256" key="5">
    <source>
        <dbReference type="ARBA" id="ARBA00022729"/>
    </source>
</evidence>
<evidence type="ECO:0000256" key="6">
    <source>
        <dbReference type="ARBA" id="ARBA00023077"/>
    </source>
</evidence>
<keyword evidence="3 10" id="KW-1134">Transmembrane beta strand</keyword>
<keyword evidence="7 10" id="KW-0472">Membrane</keyword>
<accession>A0A7X2XGN7</accession>
<keyword evidence="5 12" id="KW-0732">Signal</keyword>
<dbReference type="SUPFAM" id="SSF56935">
    <property type="entry name" value="Porins"/>
    <property type="match status" value="1"/>
</dbReference>
<sequence>MWLKVRRFVKKRSLIFTLIGSSFLFSGVTAHAEEVTESFTLDPMVITATRTEMSVKESPSAVEIVSSKKLEETQAKTLRDALNSALGVNVFNDFQGRSNVSIRGSESRHVLIMVDGKRLGGELSYNSANAWDVDRIRMEDVERVEIIRGPAGALYGSDAMAGVINVITKTPEKNAGSINYEYGWYENGKGAGYKSNVYLQGVEKNVSYKLNAGLNNNRPYMDPAGSGDEMNFYGKEQPISLSVGYKFDNGNQLSADFSRIKEDNQKGSSSVTVMRPGEVWQNKKSTIYNDNKRTDYSLTYKGDDEKQSWIIRAYQSVYDKRYTSQDVTQMFTGGKPGTITVKDPKIDTVKRTLSVIEGHDSWHMGDKHYLTAGLEYRRDNSEGTRLKKKGTPVAGGSAYNAYDEAAINYTAVYVQDEFKPDEKWLIIPSVRYDYSDKFGSEITSRLATTYNAAKDIRVKAVIGQGYKTPTVNELYHFWEMYAANPGGSGQFFEGNPDLQPEKSLSYELAVEKDWGDKTTAHLGIFRNDVKDLISSYWTGRFTDDDPNSYPGLGRDQVMTYRNVPKATLQGVEFYGSHELGKNIFMNFGYTYLEAKDKTGGTRLTDRAKHQLTFGVSYQPQNIYAWDCSFDIVSNLNYYYHNADKSTMGNSVYSTKNFTIANIMASKHLTKDAKIYLGIDNISNHRNFGAYADGNLGRLYRVGMEYKF</sequence>
<keyword evidence="6 11" id="KW-0798">TonB box</keyword>
<evidence type="ECO:0000259" key="14">
    <source>
        <dbReference type="Pfam" id="PF07715"/>
    </source>
</evidence>
<keyword evidence="9 10" id="KW-0998">Cell outer membrane</keyword>
<dbReference type="OrthoDB" id="101167at2"/>
<evidence type="ECO:0000256" key="11">
    <source>
        <dbReference type="RuleBase" id="RU003357"/>
    </source>
</evidence>
<evidence type="ECO:0000256" key="4">
    <source>
        <dbReference type="ARBA" id="ARBA00022692"/>
    </source>
</evidence>
<dbReference type="AlphaFoldDB" id="A0A7X2XGN7"/>
<dbReference type="GO" id="GO:0015344">
    <property type="term" value="F:siderophore uptake transmembrane transporter activity"/>
    <property type="evidence" value="ECO:0007669"/>
    <property type="project" value="TreeGrafter"/>
</dbReference>
<evidence type="ECO:0000259" key="13">
    <source>
        <dbReference type="Pfam" id="PF00593"/>
    </source>
</evidence>
<dbReference type="Proteomes" id="UP000484547">
    <property type="component" value="Unassembled WGS sequence"/>
</dbReference>
<comment type="subcellular location">
    <subcellularLocation>
        <location evidence="1 10">Cell outer membrane</location>
        <topology evidence="1 10">Multi-pass membrane protein</topology>
    </subcellularLocation>
</comment>
<dbReference type="InterPro" id="IPR036942">
    <property type="entry name" value="Beta-barrel_TonB_sf"/>
</dbReference>
<dbReference type="Proteomes" id="UP000443070">
    <property type="component" value="Unassembled WGS sequence"/>
</dbReference>
<evidence type="ECO:0000313" key="17">
    <source>
        <dbReference type="Proteomes" id="UP000443070"/>
    </source>
</evidence>
<feature type="chain" id="PRO_5031407985" evidence="12">
    <location>
        <begin position="33"/>
        <end position="707"/>
    </location>
</feature>
<name>A0A7X2XGN7_9FIRM</name>
<keyword evidence="17" id="KW-1185">Reference proteome</keyword>
<dbReference type="Gene3D" id="2.170.130.10">
    <property type="entry name" value="TonB-dependent receptor, plug domain"/>
    <property type="match status" value="1"/>
</dbReference>
<dbReference type="Pfam" id="PF07715">
    <property type="entry name" value="Plug"/>
    <property type="match status" value="1"/>
</dbReference>
<dbReference type="InterPro" id="IPR012910">
    <property type="entry name" value="Plug_dom"/>
</dbReference>
<comment type="similarity">
    <text evidence="10 11">Belongs to the TonB-dependent receptor family.</text>
</comment>
<evidence type="ECO:0000256" key="12">
    <source>
        <dbReference type="SAM" id="SignalP"/>
    </source>
</evidence>